<evidence type="ECO:0000256" key="1">
    <source>
        <dbReference type="ARBA" id="ARBA00022448"/>
    </source>
</evidence>
<dbReference type="OrthoDB" id="5292475at2"/>
<keyword evidence="2" id="KW-0547">Nucleotide-binding</keyword>
<proteinExistence type="predicted"/>
<reference evidence="7 8" key="1">
    <citation type="submission" date="2018-05" db="EMBL/GenBank/DDBJ databases">
        <title>Salinimonas sp. HMF8227 Genome sequencing and assembly.</title>
        <authorList>
            <person name="Kang H."/>
            <person name="Kang J."/>
            <person name="Cha I."/>
            <person name="Kim H."/>
            <person name="Joh K."/>
        </authorList>
    </citation>
    <scope>NUCLEOTIDE SEQUENCE [LARGE SCALE GENOMIC DNA]</scope>
    <source>
        <strain evidence="7 8">HMF8227</strain>
    </source>
</reference>
<evidence type="ECO:0000256" key="2">
    <source>
        <dbReference type="ARBA" id="ARBA00022741"/>
    </source>
</evidence>
<dbReference type="KEGG" id="salh:HMF8227_01340"/>
<dbReference type="InterPro" id="IPR003593">
    <property type="entry name" value="AAA+_ATPase"/>
</dbReference>
<dbReference type="PANTHER" id="PTHR42794:SF1">
    <property type="entry name" value="HEMIN IMPORT ATP-BINDING PROTEIN HMUV"/>
    <property type="match status" value="1"/>
</dbReference>
<gene>
    <name evidence="7" type="ORF">HMF8227_01340</name>
</gene>
<sequence length="246" mass="27284">MIRLQAVTVTGRLQDISLNLTSGQCVHLIGANGAGKSSLLTVLAGLLDIDSGQYLLLNNAINTYQPAELAYYRTFLEQDYHCAFPLTVAELLDYYSGGSHIDDSLAAALEISAFYHRPLTALSGGELQRVHLARVLLQLWPQIEHGQALLLLDEPLQGLDYRHQHQLLTLLNALAIKGNLVVMSSHDLTMSFDYADRLVLLKNQRLLACDTVGELVESTRLAETLDCRVHWLYDSNGRCAVRTEPD</sequence>
<dbReference type="GO" id="GO:0005524">
    <property type="term" value="F:ATP binding"/>
    <property type="evidence" value="ECO:0007669"/>
    <property type="project" value="UniProtKB-KW"/>
</dbReference>
<keyword evidence="7" id="KW-0378">Hydrolase</keyword>
<dbReference type="RefSeq" id="WP_109339436.1">
    <property type="nucleotide sequence ID" value="NZ_CP029347.1"/>
</dbReference>
<dbReference type="AlphaFoldDB" id="A0A2S2E2E6"/>
<name>A0A2S2E2E6_9ALTE</name>
<protein>
    <submittedName>
        <fullName evidence="7">Iron-chelate-transporting ATPase</fullName>
        <ecNumber evidence="7">3.6.3.34</ecNumber>
    </submittedName>
</protein>
<evidence type="ECO:0000256" key="5">
    <source>
        <dbReference type="ARBA" id="ARBA00037066"/>
    </source>
</evidence>
<keyword evidence="3" id="KW-0067">ATP-binding</keyword>
<feature type="domain" description="ABC transporter" evidence="6">
    <location>
        <begin position="2"/>
        <end position="228"/>
    </location>
</feature>
<evidence type="ECO:0000259" key="6">
    <source>
        <dbReference type="PROSITE" id="PS50893"/>
    </source>
</evidence>
<evidence type="ECO:0000256" key="3">
    <source>
        <dbReference type="ARBA" id="ARBA00022840"/>
    </source>
</evidence>
<dbReference type="EMBL" id="CP029347">
    <property type="protein sequence ID" value="AWL11818.1"/>
    <property type="molecule type" value="Genomic_DNA"/>
</dbReference>
<accession>A0A2S2E2E6</accession>
<evidence type="ECO:0000256" key="4">
    <source>
        <dbReference type="ARBA" id="ARBA00022967"/>
    </source>
</evidence>
<dbReference type="Pfam" id="PF00005">
    <property type="entry name" value="ABC_tran"/>
    <property type="match status" value="1"/>
</dbReference>
<comment type="function">
    <text evidence="5">Part of the ABC transporter complex HmuTUV involved in hemin import. Responsible for energy coupling to the transport system.</text>
</comment>
<organism evidence="7 8">
    <name type="scientific">Saliniradius amylolyticus</name>
    <dbReference type="NCBI Taxonomy" id="2183582"/>
    <lineage>
        <taxon>Bacteria</taxon>
        <taxon>Pseudomonadati</taxon>
        <taxon>Pseudomonadota</taxon>
        <taxon>Gammaproteobacteria</taxon>
        <taxon>Alteromonadales</taxon>
        <taxon>Alteromonadaceae</taxon>
        <taxon>Saliniradius</taxon>
    </lineage>
</organism>
<dbReference type="PANTHER" id="PTHR42794">
    <property type="entry name" value="HEMIN IMPORT ATP-BINDING PROTEIN HMUV"/>
    <property type="match status" value="1"/>
</dbReference>
<dbReference type="InterPro" id="IPR027417">
    <property type="entry name" value="P-loop_NTPase"/>
</dbReference>
<keyword evidence="8" id="KW-1185">Reference proteome</keyword>
<dbReference type="InterPro" id="IPR003439">
    <property type="entry name" value="ABC_transporter-like_ATP-bd"/>
</dbReference>
<evidence type="ECO:0000313" key="7">
    <source>
        <dbReference type="EMBL" id="AWL11818.1"/>
    </source>
</evidence>
<dbReference type="GO" id="GO:0016887">
    <property type="term" value="F:ATP hydrolysis activity"/>
    <property type="evidence" value="ECO:0007669"/>
    <property type="project" value="InterPro"/>
</dbReference>
<keyword evidence="1" id="KW-0813">Transport</keyword>
<dbReference type="SUPFAM" id="SSF52540">
    <property type="entry name" value="P-loop containing nucleoside triphosphate hydrolases"/>
    <property type="match status" value="1"/>
</dbReference>
<evidence type="ECO:0000313" key="8">
    <source>
        <dbReference type="Proteomes" id="UP000245728"/>
    </source>
</evidence>
<dbReference type="SMART" id="SM00382">
    <property type="entry name" value="AAA"/>
    <property type="match status" value="1"/>
</dbReference>
<dbReference type="PROSITE" id="PS50893">
    <property type="entry name" value="ABC_TRANSPORTER_2"/>
    <property type="match status" value="1"/>
</dbReference>
<keyword evidence="4" id="KW-1278">Translocase</keyword>
<dbReference type="Proteomes" id="UP000245728">
    <property type="component" value="Chromosome"/>
</dbReference>
<dbReference type="EC" id="3.6.3.34" evidence="7"/>
<dbReference type="Gene3D" id="3.40.50.300">
    <property type="entry name" value="P-loop containing nucleotide triphosphate hydrolases"/>
    <property type="match status" value="1"/>
</dbReference>